<evidence type="ECO:0000256" key="2">
    <source>
        <dbReference type="SAM" id="Phobius"/>
    </source>
</evidence>
<dbReference type="PANTHER" id="PTHR46594:SF4">
    <property type="entry name" value="P-TYPE CATION-TRANSPORTING ATPASE"/>
    <property type="match status" value="1"/>
</dbReference>
<dbReference type="GO" id="GO:0046872">
    <property type="term" value="F:metal ion binding"/>
    <property type="evidence" value="ECO:0007669"/>
    <property type="project" value="UniProtKB-KW"/>
</dbReference>
<feature type="transmembrane region" description="Helical" evidence="2">
    <location>
        <begin position="61"/>
        <end position="80"/>
    </location>
</feature>
<feature type="transmembrane region" description="Helical" evidence="2">
    <location>
        <begin position="6"/>
        <end position="21"/>
    </location>
</feature>
<proteinExistence type="predicted"/>
<name>A0A381ZR95_9ZZZZ</name>
<dbReference type="PANTHER" id="PTHR46594">
    <property type="entry name" value="P-TYPE CATION-TRANSPORTING ATPASE"/>
    <property type="match status" value="1"/>
</dbReference>
<feature type="transmembrane region" description="Helical" evidence="2">
    <location>
        <begin position="28"/>
        <end position="49"/>
    </location>
</feature>
<feature type="non-terminal residue" evidence="3">
    <location>
        <position position="87"/>
    </location>
</feature>
<dbReference type="AlphaFoldDB" id="A0A381ZR95"/>
<dbReference type="EMBL" id="UINC01022188">
    <property type="protein sequence ID" value="SVA91283.1"/>
    <property type="molecule type" value="Genomic_DNA"/>
</dbReference>
<keyword evidence="2" id="KW-0812">Transmembrane</keyword>
<keyword evidence="2" id="KW-0472">Membrane</keyword>
<evidence type="ECO:0000256" key="1">
    <source>
        <dbReference type="ARBA" id="ARBA00022723"/>
    </source>
</evidence>
<reference evidence="3" key="1">
    <citation type="submission" date="2018-05" db="EMBL/GenBank/DDBJ databases">
        <authorList>
            <person name="Lanie J.A."/>
            <person name="Ng W.-L."/>
            <person name="Kazmierczak K.M."/>
            <person name="Andrzejewski T.M."/>
            <person name="Davidsen T.M."/>
            <person name="Wayne K.J."/>
            <person name="Tettelin H."/>
            <person name="Glass J.I."/>
            <person name="Rusch D."/>
            <person name="Podicherti R."/>
            <person name="Tsui H.-C.T."/>
            <person name="Winkler M.E."/>
        </authorList>
    </citation>
    <scope>NUCLEOTIDE SEQUENCE</scope>
</reference>
<keyword evidence="2" id="KW-1133">Transmembrane helix</keyword>
<protein>
    <submittedName>
        <fullName evidence="3">Uncharacterized protein</fullName>
    </submittedName>
</protein>
<accession>A0A381ZR95</accession>
<keyword evidence="1" id="KW-0479">Metal-binding</keyword>
<gene>
    <name evidence="3" type="ORF">METZ01_LOCUS144137</name>
</gene>
<organism evidence="3">
    <name type="scientific">marine metagenome</name>
    <dbReference type="NCBI Taxonomy" id="408172"/>
    <lineage>
        <taxon>unclassified sequences</taxon>
        <taxon>metagenomes</taxon>
        <taxon>ecological metagenomes</taxon>
    </lineage>
</organism>
<sequence length="87" mass="9478">MATPVVFWAGGQFFFSGLGALRHRTSNMFTLIAIGTGTAYVFSAVVTVSPDFFEARGMESTVYFDTAAIIVGLILFGRYLEVRARGQ</sequence>
<evidence type="ECO:0000313" key="3">
    <source>
        <dbReference type="EMBL" id="SVA91283.1"/>
    </source>
</evidence>